<evidence type="ECO:0000259" key="3">
    <source>
        <dbReference type="Pfam" id="PF13731"/>
    </source>
</evidence>
<reference evidence="4 5" key="1">
    <citation type="submission" date="2020-08" db="EMBL/GenBank/DDBJ databases">
        <title>Genome sequence of Erysipelothrix inopinata DSM 15511T.</title>
        <authorList>
            <person name="Hyun D.-W."/>
            <person name="Bae J.-W."/>
        </authorList>
    </citation>
    <scope>NUCLEOTIDE SEQUENCE [LARGE SCALE GENOMIC DNA]</scope>
    <source>
        <strain evidence="4 5">DSM 15511</strain>
    </source>
</reference>
<dbReference type="InterPro" id="IPR027994">
    <property type="entry name" value="WxL_dom"/>
</dbReference>
<evidence type="ECO:0000256" key="2">
    <source>
        <dbReference type="SAM" id="SignalP"/>
    </source>
</evidence>
<proteinExistence type="predicted"/>
<gene>
    <name evidence="4" type="ORF">H9L01_06750</name>
</gene>
<dbReference type="EMBL" id="CP060715">
    <property type="protein sequence ID" value="QNN60069.1"/>
    <property type="molecule type" value="Genomic_DNA"/>
</dbReference>
<evidence type="ECO:0000313" key="5">
    <source>
        <dbReference type="Proteomes" id="UP000515928"/>
    </source>
</evidence>
<evidence type="ECO:0000313" key="4">
    <source>
        <dbReference type="EMBL" id="QNN60069.1"/>
    </source>
</evidence>
<sequence>MKKNILKIAAFSLIISGFAVAPIMAGEKEDSANSNATVSFKAPDVTDPVKPVDPTDPTKPLDPVDPGDGHETGSKGPITIDYVPHLAFGEVEIDGTTKVVDATSVKPYVQVSDRSATGKGWTLSAKMGDFVTGKGTADEHTLKGTKIYLENGQVQSSDPEITAAPTGTSKITLVGGGTDTVTVMDAAKNQGMGTWIMKWLKDDSGKTNSKVKLEVNTKDARAKAYQAEINWTLGQQP</sequence>
<dbReference type="Pfam" id="PF13731">
    <property type="entry name" value="WxL"/>
    <property type="match status" value="1"/>
</dbReference>
<accession>A0A7G9RWU4</accession>
<protein>
    <submittedName>
        <fullName evidence="4">WxL domain-containing protein</fullName>
    </submittedName>
</protein>
<name>A0A7G9RWU4_9FIRM</name>
<organism evidence="4 5">
    <name type="scientific">Erysipelothrix inopinata</name>
    <dbReference type="NCBI Taxonomy" id="225084"/>
    <lineage>
        <taxon>Bacteria</taxon>
        <taxon>Bacillati</taxon>
        <taxon>Bacillota</taxon>
        <taxon>Erysipelotrichia</taxon>
        <taxon>Erysipelotrichales</taxon>
        <taxon>Erysipelotrichaceae</taxon>
        <taxon>Erysipelothrix</taxon>
    </lineage>
</organism>
<feature type="signal peptide" evidence="2">
    <location>
        <begin position="1"/>
        <end position="21"/>
    </location>
</feature>
<feature type="domain" description="WxL" evidence="3">
    <location>
        <begin position="28"/>
        <end position="237"/>
    </location>
</feature>
<dbReference type="KEGG" id="eio:H9L01_06750"/>
<keyword evidence="2" id="KW-0732">Signal</keyword>
<dbReference type="Proteomes" id="UP000515928">
    <property type="component" value="Chromosome"/>
</dbReference>
<dbReference type="RefSeq" id="WP_187533202.1">
    <property type="nucleotide sequence ID" value="NZ_CBCSHU010000029.1"/>
</dbReference>
<feature type="region of interest" description="Disordered" evidence="1">
    <location>
        <begin position="31"/>
        <end position="76"/>
    </location>
</feature>
<dbReference type="AlphaFoldDB" id="A0A7G9RWU4"/>
<evidence type="ECO:0000256" key="1">
    <source>
        <dbReference type="SAM" id="MobiDB-lite"/>
    </source>
</evidence>
<keyword evidence="5" id="KW-1185">Reference proteome</keyword>
<feature type="chain" id="PRO_5039431723" evidence="2">
    <location>
        <begin position="22"/>
        <end position="237"/>
    </location>
</feature>